<accession>A0A1I8BLC3</accession>
<evidence type="ECO:0000313" key="1">
    <source>
        <dbReference type="Proteomes" id="UP000095281"/>
    </source>
</evidence>
<keyword evidence="1" id="KW-1185">Reference proteome</keyword>
<dbReference type="WBParaSite" id="MhA1_Contig316.frz3.gene11">
    <property type="protein sequence ID" value="MhA1_Contig316.frz3.gene11"/>
    <property type="gene ID" value="MhA1_Contig316.frz3.gene11"/>
</dbReference>
<dbReference type="AlphaFoldDB" id="A0A1I8BLC3"/>
<dbReference type="Proteomes" id="UP000095281">
    <property type="component" value="Unplaced"/>
</dbReference>
<proteinExistence type="predicted"/>
<organism evidence="1 2">
    <name type="scientific">Meloidogyne hapla</name>
    <name type="common">Root-knot nematode worm</name>
    <dbReference type="NCBI Taxonomy" id="6305"/>
    <lineage>
        <taxon>Eukaryota</taxon>
        <taxon>Metazoa</taxon>
        <taxon>Ecdysozoa</taxon>
        <taxon>Nematoda</taxon>
        <taxon>Chromadorea</taxon>
        <taxon>Rhabditida</taxon>
        <taxon>Tylenchina</taxon>
        <taxon>Tylenchomorpha</taxon>
        <taxon>Tylenchoidea</taxon>
        <taxon>Meloidogynidae</taxon>
        <taxon>Meloidogyninae</taxon>
        <taxon>Meloidogyne</taxon>
    </lineage>
</organism>
<protein>
    <submittedName>
        <fullName evidence="2">Type II secretion system protein</fullName>
    </submittedName>
</protein>
<reference evidence="2" key="1">
    <citation type="submission" date="2016-11" db="UniProtKB">
        <authorList>
            <consortium name="WormBaseParasite"/>
        </authorList>
    </citation>
    <scope>IDENTIFICATION</scope>
</reference>
<sequence>MILNFINFNKARKGKEIMVGPSSAPRENFMNFSLVELTIVLEILRKIETGIIFREKNKSLIDIIKGYRKYINGIRDENKHVLKMVNSTLKKLEKVNK</sequence>
<name>A0A1I8BLC3_MELHA</name>
<evidence type="ECO:0000313" key="2">
    <source>
        <dbReference type="WBParaSite" id="MhA1_Contig316.frz3.gene11"/>
    </source>
</evidence>